<dbReference type="AlphaFoldDB" id="A0A0L0QM71"/>
<evidence type="ECO:0000313" key="2">
    <source>
        <dbReference type="Proteomes" id="UP000036780"/>
    </source>
</evidence>
<accession>A0A0L0QM71</accession>
<dbReference type="GeneID" id="66871262"/>
<dbReference type="Proteomes" id="UP000036780">
    <property type="component" value="Unassembled WGS sequence"/>
</dbReference>
<dbReference type="EMBL" id="LGTO01000007">
    <property type="protein sequence ID" value="KNE19692.1"/>
    <property type="molecule type" value="Genomic_DNA"/>
</dbReference>
<comment type="caution">
    <text evidence="1">The sequence shown here is derived from an EMBL/GenBank/DDBJ whole genome shotgun (WGS) entry which is preliminary data.</text>
</comment>
<reference evidence="2" key="1">
    <citation type="submission" date="2015-07" db="EMBL/GenBank/DDBJ databases">
        <title>Fjat-10053 dsm26.</title>
        <authorList>
            <person name="Liu B."/>
            <person name="Wang J."/>
            <person name="Zhu Y."/>
            <person name="Liu G."/>
            <person name="Chen Q."/>
            <person name="Chen Z."/>
            <person name="Lan J."/>
            <person name="Che J."/>
            <person name="Ge C."/>
            <person name="Shi H."/>
            <person name="Pan Z."/>
            <person name="Liu X."/>
        </authorList>
    </citation>
    <scope>NUCLEOTIDE SEQUENCE [LARGE SCALE GENOMIC DNA]</scope>
    <source>
        <strain evidence="2">DSM 26</strain>
    </source>
</reference>
<organism evidence="1 2">
    <name type="scientific">Virgibacillus pantothenticus</name>
    <dbReference type="NCBI Taxonomy" id="1473"/>
    <lineage>
        <taxon>Bacteria</taxon>
        <taxon>Bacillati</taxon>
        <taxon>Bacillota</taxon>
        <taxon>Bacilli</taxon>
        <taxon>Bacillales</taxon>
        <taxon>Bacillaceae</taxon>
        <taxon>Virgibacillus</taxon>
    </lineage>
</organism>
<proteinExistence type="predicted"/>
<protein>
    <submittedName>
        <fullName evidence="1">Uncharacterized protein</fullName>
    </submittedName>
</protein>
<sequence>MVVRVPKEVAEAFDYFKRVCPNEDIRNLTFMAIPYSAIKGKGAVLKEFAQSYPTDYIKAISNGYLPIVDVQKEVEDMINEWLEKPYVDGEKKDIERFAAMITNYFQVQK</sequence>
<keyword evidence="2" id="KW-1185">Reference proteome</keyword>
<name>A0A0L0QM71_VIRPA</name>
<dbReference type="RefSeq" id="WP_050352240.1">
    <property type="nucleotide sequence ID" value="NZ_CP073011.1"/>
</dbReference>
<gene>
    <name evidence="1" type="ORF">AFK71_14685</name>
</gene>
<dbReference type="OrthoDB" id="2707038at2"/>
<evidence type="ECO:0000313" key="1">
    <source>
        <dbReference type="EMBL" id="KNE19692.1"/>
    </source>
</evidence>
<dbReference type="PATRIC" id="fig|1473.5.peg.1578"/>